<comment type="caution">
    <text evidence="2">The sequence shown here is derived from an EMBL/GenBank/DDBJ whole genome shotgun (WGS) entry which is preliminary data.</text>
</comment>
<dbReference type="STRING" id="217511.GCA_001463845_00337"/>
<evidence type="ECO:0000313" key="2">
    <source>
        <dbReference type="EMBL" id="EAU42730.1"/>
    </source>
</evidence>
<dbReference type="Proteomes" id="UP000004310">
    <property type="component" value="Unassembled WGS sequence"/>
</dbReference>
<evidence type="ECO:0008006" key="4">
    <source>
        <dbReference type="Google" id="ProtNLM"/>
    </source>
</evidence>
<dbReference type="RefSeq" id="WP_007066704.1">
    <property type="nucleotide sequence ID" value="NZ_DS022272.1"/>
</dbReference>
<organism evidence="2 3">
    <name type="scientific">Fulvimarina pelagi HTCC2506</name>
    <dbReference type="NCBI Taxonomy" id="314231"/>
    <lineage>
        <taxon>Bacteria</taxon>
        <taxon>Pseudomonadati</taxon>
        <taxon>Pseudomonadota</taxon>
        <taxon>Alphaproteobacteria</taxon>
        <taxon>Hyphomicrobiales</taxon>
        <taxon>Aurantimonadaceae</taxon>
        <taxon>Fulvimarina</taxon>
    </lineage>
</organism>
<feature type="compositionally biased region" description="Basic and acidic residues" evidence="1">
    <location>
        <begin position="152"/>
        <end position="161"/>
    </location>
</feature>
<dbReference type="HOGENOM" id="CLU_088841_0_0_5"/>
<dbReference type="Pfam" id="PF02620">
    <property type="entry name" value="YceD"/>
    <property type="match status" value="1"/>
</dbReference>
<reference evidence="2 3" key="1">
    <citation type="journal article" date="2010" name="J. Bacteriol.">
        <title>Genome sequence of Fulvimarina pelagi HTCC2506T, a Mn(II)-oxidizing alphaproteobacterium possessing an aerobic anoxygenic photosynthetic gene cluster and Xanthorhodopsin.</title>
        <authorList>
            <person name="Kang I."/>
            <person name="Oh H.M."/>
            <person name="Lim S.I."/>
            <person name="Ferriera S."/>
            <person name="Giovannoni S.J."/>
            <person name="Cho J.C."/>
        </authorList>
    </citation>
    <scope>NUCLEOTIDE SEQUENCE [LARGE SCALE GENOMIC DNA]</scope>
    <source>
        <strain evidence="2 3">HTCC2506</strain>
    </source>
</reference>
<protein>
    <recommendedName>
        <fullName evidence="4">DUF177 domain-containing protein</fullName>
    </recommendedName>
</protein>
<accession>Q0G6I4</accession>
<proteinExistence type="predicted"/>
<name>Q0G6I4_9HYPH</name>
<evidence type="ECO:0000313" key="3">
    <source>
        <dbReference type="Proteomes" id="UP000004310"/>
    </source>
</evidence>
<feature type="region of interest" description="Disordered" evidence="1">
    <location>
        <begin position="148"/>
        <end position="175"/>
    </location>
</feature>
<dbReference type="eggNOG" id="COG1399">
    <property type="taxonomic scope" value="Bacteria"/>
</dbReference>
<dbReference type="InterPro" id="IPR003772">
    <property type="entry name" value="YceD"/>
</dbReference>
<dbReference type="AlphaFoldDB" id="Q0G6I4"/>
<gene>
    <name evidence="2" type="ORF">FP2506_07811</name>
</gene>
<evidence type="ECO:0000256" key="1">
    <source>
        <dbReference type="SAM" id="MobiDB-lite"/>
    </source>
</evidence>
<dbReference type="EMBL" id="AATP01000001">
    <property type="protein sequence ID" value="EAU42730.1"/>
    <property type="molecule type" value="Genomic_DNA"/>
</dbReference>
<sequence>MTAATDLHRRLRLSAARVPNSGLPIEFTAGEGDLKRIAAELGLHELQHFRGSLLATPWQKAGVRVAGKLKAGVVHESVVTLEPVAKAYEIDFDMIFVPETSRLAAKKSDFEEELFVDPEGDDPPETFSGDDIELGPYVEEQLVLALDPYPRSPEESFRPIDTDPEPDAGKVSPFADLAALRKQQDDEN</sequence>
<keyword evidence="3" id="KW-1185">Reference proteome</keyword>